<organism evidence="1 2">
    <name type="scientific">Thalassospira xiamenensis</name>
    <dbReference type="NCBI Taxonomy" id="220697"/>
    <lineage>
        <taxon>Bacteria</taxon>
        <taxon>Pseudomonadati</taxon>
        <taxon>Pseudomonadota</taxon>
        <taxon>Alphaproteobacteria</taxon>
        <taxon>Rhodospirillales</taxon>
        <taxon>Thalassospiraceae</taxon>
        <taxon>Thalassospira</taxon>
    </lineage>
</organism>
<accession>A0A285RR92</accession>
<reference evidence="1 2" key="1">
    <citation type="submission" date="2017-08" db="EMBL/GenBank/DDBJ databases">
        <authorList>
            <person name="de Groot N.N."/>
        </authorList>
    </citation>
    <scope>NUCLEOTIDE SEQUENCE [LARGE SCALE GENOMIC DNA]</scope>
    <source>
        <strain evidence="1 2">USBA 78</strain>
    </source>
</reference>
<name>A0A285RR92_9PROT</name>
<proteinExistence type="predicted"/>
<dbReference type="AlphaFoldDB" id="A0A285RR92"/>
<dbReference type="Proteomes" id="UP000219068">
    <property type="component" value="Unassembled WGS sequence"/>
</dbReference>
<gene>
    <name evidence="1" type="ORF">SAMN05428964_1011287</name>
</gene>
<protein>
    <submittedName>
        <fullName evidence="1">Uncharacterized protein</fullName>
    </submittedName>
</protein>
<sequence>MHQPFLRTRNGGVGGLRRQVCNRRERADKAGLLNQTGFAF</sequence>
<evidence type="ECO:0000313" key="2">
    <source>
        <dbReference type="Proteomes" id="UP000219068"/>
    </source>
</evidence>
<evidence type="ECO:0000313" key="1">
    <source>
        <dbReference type="EMBL" id="SOB94922.1"/>
    </source>
</evidence>
<dbReference type="EMBL" id="OBMM01000001">
    <property type="protein sequence ID" value="SOB94922.1"/>
    <property type="molecule type" value="Genomic_DNA"/>
</dbReference>